<dbReference type="AlphaFoldDB" id="A0AAN9P153"/>
<accession>A0AAN9P153</accession>
<proteinExistence type="predicted"/>
<dbReference type="Proteomes" id="UP001372338">
    <property type="component" value="Unassembled WGS sequence"/>
</dbReference>
<protein>
    <submittedName>
        <fullName evidence="1">Uncharacterized protein</fullName>
    </submittedName>
</protein>
<gene>
    <name evidence="1" type="ORF">RIF29_11786</name>
</gene>
<comment type="caution">
    <text evidence="1">The sequence shown here is derived from an EMBL/GenBank/DDBJ whole genome shotgun (WGS) entry which is preliminary data.</text>
</comment>
<keyword evidence="2" id="KW-1185">Reference proteome</keyword>
<evidence type="ECO:0000313" key="2">
    <source>
        <dbReference type="Proteomes" id="UP001372338"/>
    </source>
</evidence>
<evidence type="ECO:0000313" key="1">
    <source>
        <dbReference type="EMBL" id="KAK7282756.1"/>
    </source>
</evidence>
<dbReference type="EMBL" id="JAYWIO010000002">
    <property type="protein sequence ID" value="KAK7282756.1"/>
    <property type="molecule type" value="Genomic_DNA"/>
</dbReference>
<sequence length="80" mass="8842">MGKGPEFNLVIRIDEKFHSYNGINSYVIITNQTNIVAAALDAVDVDVAVAVAVAEVQLCCCEWLSMLDATVRVERLWSLE</sequence>
<reference evidence="1 2" key="1">
    <citation type="submission" date="2024-01" db="EMBL/GenBank/DDBJ databases">
        <title>The genomes of 5 underutilized Papilionoideae crops provide insights into root nodulation and disease resistanc.</title>
        <authorList>
            <person name="Yuan L."/>
        </authorList>
    </citation>
    <scope>NUCLEOTIDE SEQUENCE [LARGE SCALE GENOMIC DNA]</scope>
    <source>
        <strain evidence="1">ZHUSHIDOU_FW_LH</strain>
        <tissue evidence="1">Leaf</tissue>
    </source>
</reference>
<name>A0AAN9P153_CROPI</name>
<organism evidence="1 2">
    <name type="scientific">Crotalaria pallida</name>
    <name type="common">Smooth rattlebox</name>
    <name type="synonym">Crotalaria striata</name>
    <dbReference type="NCBI Taxonomy" id="3830"/>
    <lineage>
        <taxon>Eukaryota</taxon>
        <taxon>Viridiplantae</taxon>
        <taxon>Streptophyta</taxon>
        <taxon>Embryophyta</taxon>
        <taxon>Tracheophyta</taxon>
        <taxon>Spermatophyta</taxon>
        <taxon>Magnoliopsida</taxon>
        <taxon>eudicotyledons</taxon>
        <taxon>Gunneridae</taxon>
        <taxon>Pentapetalae</taxon>
        <taxon>rosids</taxon>
        <taxon>fabids</taxon>
        <taxon>Fabales</taxon>
        <taxon>Fabaceae</taxon>
        <taxon>Papilionoideae</taxon>
        <taxon>50 kb inversion clade</taxon>
        <taxon>genistoids sensu lato</taxon>
        <taxon>core genistoids</taxon>
        <taxon>Crotalarieae</taxon>
        <taxon>Crotalaria</taxon>
    </lineage>
</organism>